<dbReference type="AlphaFoldDB" id="A0A017S8H5"/>
<dbReference type="OrthoDB" id="4177740at2759"/>
<gene>
    <name evidence="1" type="ORF">EURHEDRAFT_404381</name>
</gene>
<dbReference type="RefSeq" id="XP_040636950.1">
    <property type="nucleotide sequence ID" value="XM_040780306.1"/>
</dbReference>
<accession>A0A017S8H5</accession>
<dbReference type="GeneID" id="63695430"/>
<dbReference type="HOGENOM" id="CLU_2263213_0_0_1"/>
<protein>
    <submittedName>
        <fullName evidence="1">Uncharacterized protein</fullName>
    </submittedName>
</protein>
<dbReference type="Proteomes" id="UP000019804">
    <property type="component" value="Unassembled WGS sequence"/>
</dbReference>
<evidence type="ECO:0000313" key="1">
    <source>
        <dbReference type="EMBL" id="EYE93262.1"/>
    </source>
</evidence>
<evidence type="ECO:0000313" key="2">
    <source>
        <dbReference type="Proteomes" id="UP000019804"/>
    </source>
</evidence>
<sequence length="103" mass="11766">MDPKHPLEPEERQNLSREVPYIRKAILRIEYDHLLTTNTPQYLKIRVLPLDLGGDKALRPKFFTPYFLESFREPTDKVMGDTYTVGGTSDYGASNSMLTLSGC</sequence>
<proteinExistence type="predicted"/>
<organism evidence="1 2">
    <name type="scientific">Aspergillus ruber (strain CBS 135680)</name>
    <dbReference type="NCBI Taxonomy" id="1388766"/>
    <lineage>
        <taxon>Eukaryota</taxon>
        <taxon>Fungi</taxon>
        <taxon>Dikarya</taxon>
        <taxon>Ascomycota</taxon>
        <taxon>Pezizomycotina</taxon>
        <taxon>Eurotiomycetes</taxon>
        <taxon>Eurotiomycetidae</taxon>
        <taxon>Eurotiales</taxon>
        <taxon>Aspergillaceae</taxon>
        <taxon>Aspergillus</taxon>
        <taxon>Aspergillus subgen. Aspergillus</taxon>
    </lineage>
</organism>
<name>A0A017S8H5_ASPRC</name>
<keyword evidence="2" id="KW-1185">Reference proteome</keyword>
<dbReference type="EMBL" id="KK088432">
    <property type="protein sequence ID" value="EYE93262.1"/>
    <property type="molecule type" value="Genomic_DNA"/>
</dbReference>
<reference evidence="2" key="1">
    <citation type="journal article" date="2014" name="Nat. Commun.">
        <title>Genomic adaptations of the halophilic Dead Sea filamentous fungus Eurotium rubrum.</title>
        <authorList>
            <person name="Kis-Papo T."/>
            <person name="Weig A.R."/>
            <person name="Riley R."/>
            <person name="Persoh D."/>
            <person name="Salamov A."/>
            <person name="Sun H."/>
            <person name="Lipzen A."/>
            <person name="Wasser S.P."/>
            <person name="Rambold G."/>
            <person name="Grigoriev I.V."/>
            <person name="Nevo E."/>
        </authorList>
    </citation>
    <scope>NUCLEOTIDE SEQUENCE [LARGE SCALE GENOMIC DNA]</scope>
    <source>
        <strain evidence="2">CBS 135680</strain>
    </source>
</reference>